<dbReference type="InterPro" id="IPR020843">
    <property type="entry name" value="ER"/>
</dbReference>
<keyword evidence="6" id="KW-1133">Transmembrane helix</keyword>
<dbReference type="PANTHER" id="PTHR11695">
    <property type="entry name" value="ALCOHOL DEHYDROGENASE RELATED"/>
    <property type="match status" value="1"/>
</dbReference>
<gene>
    <name evidence="9 10 11" type="primary">LOC100647266</name>
</gene>
<feature type="domain" description="Enoyl reductase (ER)" evidence="7">
    <location>
        <begin position="1"/>
        <end position="300"/>
    </location>
</feature>
<dbReference type="Proteomes" id="UP000835206">
    <property type="component" value="Chromosome 9"/>
</dbReference>
<feature type="transmembrane region" description="Helical" evidence="6">
    <location>
        <begin position="88"/>
        <end position="107"/>
    </location>
</feature>
<evidence type="ECO:0000313" key="9">
    <source>
        <dbReference type="RefSeq" id="XP_020720245.1"/>
    </source>
</evidence>
<keyword evidence="8" id="KW-1185">Reference proteome</keyword>
<dbReference type="Gene3D" id="3.40.50.720">
    <property type="entry name" value="NAD(P)-binding Rossmann-like Domain"/>
    <property type="match status" value="1"/>
</dbReference>
<evidence type="ECO:0000313" key="11">
    <source>
        <dbReference type="RefSeq" id="XP_048264615.1"/>
    </source>
</evidence>
<dbReference type="FunFam" id="3.40.50.720:FF:000147">
    <property type="entry name" value="Reticulon-4-interacting protein 1 homolog, mitochondrial"/>
    <property type="match status" value="1"/>
</dbReference>
<evidence type="ECO:0000256" key="6">
    <source>
        <dbReference type="SAM" id="Phobius"/>
    </source>
</evidence>
<comment type="subcellular location">
    <subcellularLocation>
        <location evidence="1">Mitochondrion</location>
    </subcellularLocation>
</comment>
<evidence type="ECO:0000256" key="5">
    <source>
        <dbReference type="ARBA" id="ARBA00023128"/>
    </source>
</evidence>
<evidence type="ECO:0000313" key="10">
    <source>
        <dbReference type="RefSeq" id="XP_020720246.1"/>
    </source>
</evidence>
<accession>A0A9B7CXK9</accession>
<dbReference type="RefSeq" id="XP_020720245.1">
    <property type="nucleotide sequence ID" value="XM_020864586.2"/>
</dbReference>
<dbReference type="RefSeq" id="XP_048264615.1">
    <property type="nucleotide sequence ID" value="XM_048408658.1"/>
</dbReference>
<dbReference type="Gene3D" id="3.90.180.10">
    <property type="entry name" value="Medium-chain alcohol dehydrogenases, catalytic domain"/>
    <property type="match status" value="1"/>
</dbReference>
<dbReference type="InterPro" id="IPR050700">
    <property type="entry name" value="YIM1/Zinc_Alcohol_DH_Fams"/>
</dbReference>
<keyword evidence="3" id="KW-0809">Transit peptide</keyword>
<dbReference type="Pfam" id="PF13602">
    <property type="entry name" value="ADH_zinc_N_2"/>
    <property type="match status" value="1"/>
</dbReference>
<dbReference type="SMART" id="SM00829">
    <property type="entry name" value="PKS_ER"/>
    <property type="match status" value="1"/>
</dbReference>
<dbReference type="GO" id="GO:0005739">
    <property type="term" value="C:mitochondrion"/>
    <property type="evidence" value="ECO:0007669"/>
    <property type="project" value="UniProtKB-SubCell"/>
</dbReference>
<evidence type="ECO:0000256" key="4">
    <source>
        <dbReference type="ARBA" id="ARBA00023002"/>
    </source>
</evidence>
<dbReference type="GO" id="GO:0016491">
    <property type="term" value="F:oxidoreductase activity"/>
    <property type="evidence" value="ECO:0007669"/>
    <property type="project" value="UniProtKB-KW"/>
</dbReference>
<dbReference type="SUPFAM" id="SSF51735">
    <property type="entry name" value="NAD(P)-binding Rossmann-fold domains"/>
    <property type="match status" value="1"/>
</dbReference>
<evidence type="ECO:0000256" key="2">
    <source>
        <dbReference type="ARBA" id="ARBA00010371"/>
    </source>
</evidence>
<organism evidence="8 9">
    <name type="scientific">Bombus terrestris</name>
    <name type="common">Buff-tailed bumblebee</name>
    <name type="synonym">Apis terrestris</name>
    <dbReference type="NCBI Taxonomy" id="30195"/>
    <lineage>
        <taxon>Eukaryota</taxon>
        <taxon>Metazoa</taxon>
        <taxon>Ecdysozoa</taxon>
        <taxon>Arthropoda</taxon>
        <taxon>Hexapoda</taxon>
        <taxon>Insecta</taxon>
        <taxon>Pterygota</taxon>
        <taxon>Neoptera</taxon>
        <taxon>Endopterygota</taxon>
        <taxon>Hymenoptera</taxon>
        <taxon>Apocrita</taxon>
        <taxon>Aculeata</taxon>
        <taxon>Apoidea</taxon>
        <taxon>Anthophila</taxon>
        <taxon>Apidae</taxon>
        <taxon>Bombus</taxon>
        <taxon>Bombus</taxon>
    </lineage>
</organism>
<keyword evidence="5" id="KW-0496">Mitochondrion</keyword>
<dbReference type="AlphaFoldDB" id="A0A9B7CXK9"/>
<reference evidence="9 10" key="1">
    <citation type="submission" date="2025-04" db="UniProtKB">
        <authorList>
            <consortium name="RefSeq"/>
        </authorList>
    </citation>
    <scope>IDENTIFICATION</scope>
</reference>
<comment type="similarity">
    <text evidence="2">Belongs to the zinc-containing alcohol dehydrogenase family. Quinone oxidoreductase subfamily.</text>
</comment>
<protein>
    <submittedName>
        <fullName evidence="9 10">Reticulon-4-interacting protein 1, mitochondrial isoform X3</fullName>
    </submittedName>
</protein>
<dbReference type="RefSeq" id="XP_020720246.1">
    <property type="nucleotide sequence ID" value="XM_020864587.2"/>
</dbReference>
<feature type="transmembrane region" description="Helical" evidence="6">
    <location>
        <begin position="119"/>
        <end position="139"/>
    </location>
</feature>
<evidence type="ECO:0000313" key="8">
    <source>
        <dbReference type="Proteomes" id="UP000835206"/>
    </source>
</evidence>
<keyword evidence="6" id="KW-0812">Transmembrane</keyword>
<evidence type="ECO:0000259" key="7">
    <source>
        <dbReference type="SMART" id="SM00829"/>
    </source>
</evidence>
<keyword evidence="6" id="KW-0472">Membrane</keyword>
<evidence type="ECO:0000256" key="1">
    <source>
        <dbReference type="ARBA" id="ARBA00004173"/>
    </source>
</evidence>
<proteinExistence type="inferred from homology"/>
<name>A0A9B7CXK9_BOMTE</name>
<keyword evidence="4" id="KW-0560">Oxidoreductase</keyword>
<dbReference type="InterPro" id="IPR011032">
    <property type="entry name" value="GroES-like_sf"/>
</dbReference>
<dbReference type="InterPro" id="IPR036291">
    <property type="entry name" value="NAD(P)-bd_dom_sf"/>
</dbReference>
<dbReference type="PANTHER" id="PTHR11695:SF294">
    <property type="entry name" value="RETICULON-4-INTERACTING PROTEIN 1, MITOCHONDRIAL"/>
    <property type="match status" value="1"/>
</dbReference>
<dbReference type="SUPFAM" id="SSF50129">
    <property type="entry name" value="GroES-like"/>
    <property type="match status" value="1"/>
</dbReference>
<sequence>MLNLMRKARNLTSGQYGELELPLTLGRDFSGIVVSKGHGVGDRLMLGDEVWGVVPVEQQGCHAGYVVVNNSSVSLRPRNLSYIEAASILYAGLTAWSALWITGALCYKTKMATRRNNRVLVLGGSGGVGTIAVQLLKAWNMHVITTCSSDAVNMVQKLGPDVVIDYKLDGADSRIIAEGPYNIILDCANQGPDEIRLRRYPHSTYITLNSPVLKNTDQHGLIVGTVKNIGELVKYNIPIENKSTVKWGFFIPSAAGIKTLKEFVESGKVVPVVKKVYQFQDLPLAYDRVTQGHLRGKLVIDMR</sequence>
<dbReference type="GeneID" id="100647266"/>
<evidence type="ECO:0000256" key="3">
    <source>
        <dbReference type="ARBA" id="ARBA00022946"/>
    </source>
</evidence>